<sequence length="109" mass="12469">MARYNGTFSYRNSQDALLDEATGFYQGPKSYGEWMDGGRCQIDRSTDKILTGEDGRVYSTIFTVFIPRSFKGSIEIGTEVQITMEDGSEDQFIVERIDNQNRRYIEIGN</sequence>
<protein>
    <submittedName>
        <fullName evidence="1">Uncharacterized protein</fullName>
    </submittedName>
</protein>
<comment type="caution">
    <text evidence="1">The sequence shown here is derived from an EMBL/GenBank/DDBJ whole genome shotgun (WGS) entry which is preliminary data.</text>
</comment>
<reference evidence="1" key="1">
    <citation type="submission" date="2020-04" db="EMBL/GenBank/DDBJ databases">
        <title>Deep metagenomics examines the oral microbiome during advanced dental caries in children, revealing novel taxa and co-occurrences with host molecules.</title>
        <authorList>
            <person name="Baker J.L."/>
            <person name="Morton J.T."/>
            <person name="Dinis M."/>
            <person name="Alvarez R."/>
            <person name="Tran N.C."/>
            <person name="Knight R."/>
            <person name="Edlund A."/>
        </authorList>
    </citation>
    <scope>NUCLEOTIDE SEQUENCE</scope>
    <source>
        <strain evidence="1">JCVI_34_bin.1</strain>
    </source>
</reference>
<accession>A0A929WYY4</accession>
<organism evidence="1 2">
    <name type="scientific">Alloprevotella tannerae</name>
    <dbReference type="NCBI Taxonomy" id="76122"/>
    <lineage>
        <taxon>Bacteria</taxon>
        <taxon>Pseudomonadati</taxon>
        <taxon>Bacteroidota</taxon>
        <taxon>Bacteroidia</taxon>
        <taxon>Bacteroidales</taxon>
        <taxon>Prevotellaceae</taxon>
        <taxon>Alloprevotella</taxon>
    </lineage>
</organism>
<proteinExistence type="predicted"/>
<gene>
    <name evidence="1" type="ORF">HXK21_00535</name>
</gene>
<dbReference type="AlphaFoldDB" id="A0A929WYY4"/>
<evidence type="ECO:0000313" key="1">
    <source>
        <dbReference type="EMBL" id="MBF0969518.1"/>
    </source>
</evidence>
<dbReference type="Proteomes" id="UP000704068">
    <property type="component" value="Unassembled WGS sequence"/>
</dbReference>
<dbReference type="RefSeq" id="WP_303762481.1">
    <property type="nucleotide sequence ID" value="NZ_JABZGR010000001.1"/>
</dbReference>
<name>A0A929WYY4_9BACT</name>
<evidence type="ECO:0000313" key="2">
    <source>
        <dbReference type="Proteomes" id="UP000704068"/>
    </source>
</evidence>
<dbReference type="EMBL" id="JABZGR010000001">
    <property type="protein sequence ID" value="MBF0969518.1"/>
    <property type="molecule type" value="Genomic_DNA"/>
</dbReference>